<name>A0ABZ0W2T9_9BACT</name>
<evidence type="ECO:0000313" key="2">
    <source>
        <dbReference type="Proteomes" id="UP001325680"/>
    </source>
</evidence>
<gene>
    <name evidence="1" type="ORF">U0035_17765</name>
</gene>
<dbReference type="EMBL" id="CP139960">
    <property type="protein sequence ID" value="WQD37521.1"/>
    <property type="molecule type" value="Genomic_DNA"/>
</dbReference>
<dbReference type="Proteomes" id="UP001325680">
    <property type="component" value="Chromosome"/>
</dbReference>
<evidence type="ECO:0000313" key="1">
    <source>
        <dbReference type="EMBL" id="WQD37521.1"/>
    </source>
</evidence>
<proteinExistence type="predicted"/>
<accession>A0ABZ0W2T9</accession>
<keyword evidence="2" id="KW-1185">Reference proteome</keyword>
<dbReference type="RefSeq" id="WP_114791696.1">
    <property type="nucleotide sequence ID" value="NZ_CP139960.1"/>
</dbReference>
<reference evidence="1 2" key="1">
    <citation type="submission" date="2023-12" db="EMBL/GenBank/DDBJ databases">
        <title>Genome sequencing and assembly of bacterial species from a model synthetic community.</title>
        <authorList>
            <person name="Hogle S.L."/>
        </authorList>
    </citation>
    <scope>NUCLEOTIDE SEQUENCE [LARGE SCALE GENOMIC DNA]</scope>
    <source>
        <strain evidence="1 2">HAMBI_3031</strain>
    </source>
</reference>
<sequence>MRDAFTNNSRNFGSSDAASAFPIRFTGDAIQYLSASMSINLNDWKWHEEEINGQKHCIITDRLLSDM</sequence>
<protein>
    <submittedName>
        <fullName evidence="1">Uncharacterized protein</fullName>
    </submittedName>
</protein>
<organism evidence="1 2">
    <name type="scientific">Niabella yanshanensis</name>
    <dbReference type="NCBI Taxonomy" id="577386"/>
    <lineage>
        <taxon>Bacteria</taxon>
        <taxon>Pseudomonadati</taxon>
        <taxon>Bacteroidota</taxon>
        <taxon>Chitinophagia</taxon>
        <taxon>Chitinophagales</taxon>
        <taxon>Chitinophagaceae</taxon>
        <taxon>Niabella</taxon>
    </lineage>
</organism>